<dbReference type="KEGG" id="tvi:Thivi_3699"/>
<accession>I3YEY1</accession>
<dbReference type="OrthoDB" id="5796679at2"/>
<dbReference type="AlphaFoldDB" id="I3YEY1"/>
<gene>
    <name evidence="7" type="ordered locus">Thivi_3699</name>
</gene>
<name>I3YEY1_THIV6</name>
<organism evidence="7 8">
    <name type="scientific">Thiocystis violascens (strain ATCC 17096 / DSM 198 / 6111)</name>
    <name type="common">Chromatium violascens</name>
    <dbReference type="NCBI Taxonomy" id="765911"/>
    <lineage>
        <taxon>Bacteria</taxon>
        <taxon>Pseudomonadati</taxon>
        <taxon>Pseudomonadota</taxon>
        <taxon>Gammaproteobacteria</taxon>
        <taxon>Chromatiales</taxon>
        <taxon>Chromatiaceae</taxon>
        <taxon>Thiocystis</taxon>
    </lineage>
</organism>
<evidence type="ECO:0000313" key="8">
    <source>
        <dbReference type="Proteomes" id="UP000006062"/>
    </source>
</evidence>
<evidence type="ECO:0008006" key="9">
    <source>
        <dbReference type="Google" id="ProtNLM"/>
    </source>
</evidence>
<keyword evidence="5" id="KW-0472">Membrane</keyword>
<evidence type="ECO:0000313" key="7">
    <source>
        <dbReference type="EMBL" id="AFL75549.1"/>
    </source>
</evidence>
<dbReference type="GO" id="GO:0016020">
    <property type="term" value="C:membrane"/>
    <property type="evidence" value="ECO:0007669"/>
    <property type="project" value="UniProtKB-SubCell"/>
</dbReference>
<evidence type="ECO:0000256" key="3">
    <source>
        <dbReference type="ARBA" id="ARBA00022989"/>
    </source>
</evidence>
<dbReference type="eggNOG" id="ENOG5031KXS">
    <property type="taxonomic scope" value="Bacteria"/>
</dbReference>
<dbReference type="HOGENOM" id="CLU_135689_0_0_6"/>
<protein>
    <recommendedName>
        <fullName evidence="9">DUF1640 domain-containing protein</fullName>
    </recommendedName>
</protein>
<evidence type="ECO:0000256" key="6">
    <source>
        <dbReference type="SAM" id="Coils"/>
    </source>
</evidence>
<feature type="coiled-coil region" evidence="6">
    <location>
        <begin position="55"/>
        <end position="133"/>
    </location>
</feature>
<comment type="subcellular location">
    <subcellularLocation>
        <location evidence="1">Membrane</location>
    </subcellularLocation>
</comment>
<evidence type="ECO:0000256" key="5">
    <source>
        <dbReference type="ARBA" id="ARBA00023136"/>
    </source>
</evidence>
<keyword evidence="4 6" id="KW-0175">Coiled coil</keyword>
<keyword evidence="8" id="KW-1185">Reference proteome</keyword>
<dbReference type="STRING" id="765911.Thivi_3699"/>
<sequence length="167" mass="19266">MSSVIALYEALASAPDDKTRAKVIAEAFERLEERYPHLPDLATQGHVRESELRLQKEIELVRADLKADIEQVRAELRETELRIRKEIEQVRAELKADIEQVRADLRETELRLKKDIEQLRGEIKTDIEQLRGELKTDIERVKTDLLKWIVPLILAQIAATAALVKLL</sequence>
<dbReference type="Gene3D" id="1.20.120.20">
    <property type="entry name" value="Apolipoprotein"/>
    <property type="match status" value="1"/>
</dbReference>
<dbReference type="EMBL" id="CP003154">
    <property type="protein sequence ID" value="AFL75549.1"/>
    <property type="molecule type" value="Genomic_DNA"/>
</dbReference>
<evidence type="ECO:0000256" key="2">
    <source>
        <dbReference type="ARBA" id="ARBA00022692"/>
    </source>
</evidence>
<keyword evidence="3" id="KW-1133">Transmembrane helix</keyword>
<reference evidence="7 8" key="1">
    <citation type="submission" date="2012-06" db="EMBL/GenBank/DDBJ databases">
        <title>Complete sequence of Thiocystis violascens DSM 198.</title>
        <authorList>
            <consortium name="US DOE Joint Genome Institute"/>
            <person name="Lucas S."/>
            <person name="Han J."/>
            <person name="Lapidus A."/>
            <person name="Cheng J.-F."/>
            <person name="Goodwin L."/>
            <person name="Pitluck S."/>
            <person name="Peters L."/>
            <person name="Ovchinnikova G."/>
            <person name="Teshima H."/>
            <person name="Detter J.C."/>
            <person name="Han C."/>
            <person name="Tapia R."/>
            <person name="Land M."/>
            <person name="Hauser L."/>
            <person name="Kyrpides N."/>
            <person name="Ivanova N."/>
            <person name="Pagani I."/>
            <person name="Vogl K."/>
            <person name="Liu Z."/>
            <person name="Frigaard N.-U."/>
            <person name="Bryant D."/>
            <person name="Woyke T."/>
        </authorList>
    </citation>
    <scope>NUCLEOTIDE SEQUENCE [LARGE SCALE GENOMIC DNA]</scope>
    <source>
        <strain evidence="8">ATCC 17096 / DSM 198 / 6111</strain>
    </source>
</reference>
<dbReference type="Pfam" id="PF07798">
    <property type="entry name" value="CCDC90-like"/>
    <property type="match status" value="1"/>
</dbReference>
<dbReference type="InterPro" id="IPR024461">
    <property type="entry name" value="CCDC90-like"/>
</dbReference>
<evidence type="ECO:0000256" key="1">
    <source>
        <dbReference type="ARBA" id="ARBA00004370"/>
    </source>
</evidence>
<dbReference type="SUPFAM" id="SSF58113">
    <property type="entry name" value="Apolipoprotein A-I"/>
    <property type="match status" value="1"/>
</dbReference>
<dbReference type="RefSeq" id="WP_014779944.1">
    <property type="nucleotide sequence ID" value="NC_018012.1"/>
</dbReference>
<evidence type="ECO:0000256" key="4">
    <source>
        <dbReference type="ARBA" id="ARBA00023054"/>
    </source>
</evidence>
<proteinExistence type="predicted"/>
<dbReference type="Proteomes" id="UP000006062">
    <property type="component" value="Chromosome"/>
</dbReference>
<keyword evidence="2" id="KW-0812">Transmembrane</keyword>